<sequence>MIKVPFYLQHLFVVEYFFCLLNLKWREVNKLNNTNYNPSICLSLLY</sequence>
<dbReference type="AlphaFoldDB" id="K7YP98"/>
<keyword evidence="2" id="KW-1185">Reference proteome</keyword>
<reference evidence="1 2" key="1">
    <citation type="journal article" date="2012" name="Proc. Natl. Acad. Sci. U.S.A.">
        <title>Genome streamlining and chemical defense in a coral reef symbiosis.</title>
        <authorList>
            <person name="Kwan J.C."/>
            <person name="Donia M.S."/>
            <person name="Han A.W."/>
            <person name="Hirose E."/>
            <person name="Haygood M.G."/>
            <person name="Schmidt E.W."/>
        </authorList>
    </citation>
    <scope>NUCLEOTIDE SEQUENCE [LARGE SCALE GENOMIC DNA]</scope>
    <source>
        <strain evidence="1 2">L2</strain>
    </source>
</reference>
<name>K7YP98_9PROT</name>
<accession>K7YP98</accession>
<organism evidence="1 2">
    <name type="scientific">Candidatus Endolissoclinum faulkneri L2</name>
    <dbReference type="NCBI Taxonomy" id="1193729"/>
    <lineage>
        <taxon>Bacteria</taxon>
        <taxon>Pseudomonadati</taxon>
        <taxon>Pseudomonadota</taxon>
        <taxon>Alphaproteobacteria</taxon>
        <taxon>Rhodospirillales</taxon>
        <taxon>Rhodospirillaceae</taxon>
        <taxon>Candidatus Endolissoclinum</taxon>
    </lineage>
</organism>
<protein>
    <submittedName>
        <fullName evidence="1">Uncharacterized protein</fullName>
    </submittedName>
</protein>
<dbReference type="KEGG" id="thal:A1OE_1174"/>
<gene>
    <name evidence="1" type="ORF">A1OE_1174</name>
</gene>
<dbReference type="Proteomes" id="UP000010077">
    <property type="component" value="Chromosome"/>
</dbReference>
<evidence type="ECO:0000313" key="2">
    <source>
        <dbReference type="Proteomes" id="UP000010077"/>
    </source>
</evidence>
<dbReference type="EMBL" id="CP003539">
    <property type="protein sequence ID" value="AFX99352.1"/>
    <property type="molecule type" value="Genomic_DNA"/>
</dbReference>
<evidence type="ECO:0000313" key="1">
    <source>
        <dbReference type="EMBL" id="AFX99352.1"/>
    </source>
</evidence>
<dbReference type="HOGENOM" id="CLU_3181450_0_0_5"/>
<proteinExistence type="predicted"/>